<reference evidence="1 2" key="1">
    <citation type="submission" date="2014-04" db="EMBL/GenBank/DDBJ databases">
        <authorList>
            <consortium name="DOE Joint Genome Institute"/>
            <person name="Kuo A."/>
            <person name="Kohler A."/>
            <person name="Costa M.D."/>
            <person name="Nagy L.G."/>
            <person name="Floudas D."/>
            <person name="Copeland A."/>
            <person name="Barry K.W."/>
            <person name="Cichocki N."/>
            <person name="Veneault-Fourrey C."/>
            <person name="LaButti K."/>
            <person name="Lindquist E.A."/>
            <person name="Lipzen A."/>
            <person name="Lundell T."/>
            <person name="Morin E."/>
            <person name="Murat C."/>
            <person name="Sun H."/>
            <person name="Tunlid A."/>
            <person name="Henrissat B."/>
            <person name="Grigoriev I.V."/>
            <person name="Hibbett D.S."/>
            <person name="Martin F."/>
            <person name="Nordberg H.P."/>
            <person name="Cantor M.N."/>
            <person name="Hua S.X."/>
        </authorList>
    </citation>
    <scope>NUCLEOTIDE SEQUENCE [LARGE SCALE GENOMIC DNA]</scope>
    <source>
        <strain evidence="1 2">441</strain>
    </source>
</reference>
<sequence length="53" mass="5842">MPQETDELFEQLQGIQGKPPTCIYSIPFPSHPISACKNEAQPRHSWNGSASTS</sequence>
<evidence type="ECO:0000313" key="2">
    <source>
        <dbReference type="Proteomes" id="UP000054018"/>
    </source>
</evidence>
<protein>
    <submittedName>
        <fullName evidence="1">Uncharacterized protein</fullName>
    </submittedName>
</protein>
<dbReference type="Proteomes" id="UP000054018">
    <property type="component" value="Unassembled WGS sequence"/>
</dbReference>
<dbReference type="EMBL" id="KN833864">
    <property type="protein sequence ID" value="KIK16217.1"/>
    <property type="molecule type" value="Genomic_DNA"/>
</dbReference>
<gene>
    <name evidence="1" type="ORF">PISMIDRAFT_686506</name>
</gene>
<accession>A0A0C9Z1K5</accession>
<name>A0A0C9Z1K5_9AGAM</name>
<dbReference type="AlphaFoldDB" id="A0A0C9Z1K5"/>
<keyword evidence="2" id="KW-1185">Reference proteome</keyword>
<evidence type="ECO:0000313" key="1">
    <source>
        <dbReference type="EMBL" id="KIK16217.1"/>
    </source>
</evidence>
<organism evidence="1 2">
    <name type="scientific">Pisolithus microcarpus 441</name>
    <dbReference type="NCBI Taxonomy" id="765257"/>
    <lineage>
        <taxon>Eukaryota</taxon>
        <taxon>Fungi</taxon>
        <taxon>Dikarya</taxon>
        <taxon>Basidiomycota</taxon>
        <taxon>Agaricomycotina</taxon>
        <taxon>Agaricomycetes</taxon>
        <taxon>Agaricomycetidae</taxon>
        <taxon>Boletales</taxon>
        <taxon>Sclerodermatineae</taxon>
        <taxon>Pisolithaceae</taxon>
        <taxon>Pisolithus</taxon>
    </lineage>
</organism>
<dbReference type="HOGENOM" id="CLU_3069578_0_0_1"/>
<reference evidence="2" key="2">
    <citation type="submission" date="2015-01" db="EMBL/GenBank/DDBJ databases">
        <title>Evolutionary Origins and Diversification of the Mycorrhizal Mutualists.</title>
        <authorList>
            <consortium name="DOE Joint Genome Institute"/>
            <consortium name="Mycorrhizal Genomics Consortium"/>
            <person name="Kohler A."/>
            <person name="Kuo A."/>
            <person name="Nagy L.G."/>
            <person name="Floudas D."/>
            <person name="Copeland A."/>
            <person name="Barry K.W."/>
            <person name="Cichocki N."/>
            <person name="Veneault-Fourrey C."/>
            <person name="LaButti K."/>
            <person name="Lindquist E.A."/>
            <person name="Lipzen A."/>
            <person name="Lundell T."/>
            <person name="Morin E."/>
            <person name="Murat C."/>
            <person name="Riley R."/>
            <person name="Ohm R."/>
            <person name="Sun H."/>
            <person name="Tunlid A."/>
            <person name="Henrissat B."/>
            <person name="Grigoriev I.V."/>
            <person name="Hibbett D.S."/>
            <person name="Martin F."/>
        </authorList>
    </citation>
    <scope>NUCLEOTIDE SEQUENCE [LARGE SCALE GENOMIC DNA]</scope>
    <source>
        <strain evidence="2">441</strain>
    </source>
</reference>
<proteinExistence type="predicted"/>